<dbReference type="Proteomes" id="UP000555393">
    <property type="component" value="Unassembled WGS sequence"/>
</dbReference>
<proteinExistence type="predicted"/>
<name>A0A841LXN6_9HYPH</name>
<evidence type="ECO:0000313" key="2">
    <source>
        <dbReference type="EMBL" id="MBB6262116.1"/>
    </source>
</evidence>
<accession>A0A841LXN6</accession>
<keyword evidence="3" id="KW-1185">Reference proteome</keyword>
<sequence length="91" mass="9669">MTDTINTGGAAFPVTYEGGQNNGESPYFHEGMTLRDYAAVKIMAAMISSSGFPDFIRETGTYSTSEDVRMNLATAALLYADAFVAARGGAR</sequence>
<dbReference type="AlphaFoldDB" id="A0A841LXN6"/>
<reference evidence="2 3" key="1">
    <citation type="submission" date="2020-08" db="EMBL/GenBank/DDBJ databases">
        <title>Genomic Encyclopedia of Type Strains, Phase IV (KMG-IV): sequencing the most valuable type-strain genomes for metagenomic binning, comparative biology and taxonomic classification.</title>
        <authorList>
            <person name="Goeker M."/>
        </authorList>
    </citation>
    <scope>NUCLEOTIDE SEQUENCE [LARGE SCALE GENOMIC DNA]</scope>
    <source>
        <strain evidence="2 3">DSM 22336</strain>
    </source>
</reference>
<protein>
    <submittedName>
        <fullName evidence="2">CO dehydrogenase/acetyl-CoA synthase gamma subunit (Corrinoid Fe-S protein)</fullName>
    </submittedName>
</protein>
<comment type="caution">
    <text evidence="2">The sequence shown here is derived from an EMBL/GenBank/DDBJ whole genome shotgun (WGS) entry which is preliminary data.</text>
</comment>
<evidence type="ECO:0000256" key="1">
    <source>
        <dbReference type="SAM" id="MobiDB-lite"/>
    </source>
</evidence>
<evidence type="ECO:0000313" key="3">
    <source>
        <dbReference type="Proteomes" id="UP000555393"/>
    </source>
</evidence>
<dbReference type="RefSeq" id="WP_184224109.1">
    <property type="nucleotide sequence ID" value="NZ_JACIIU010000017.1"/>
</dbReference>
<dbReference type="EMBL" id="JACIIU010000017">
    <property type="protein sequence ID" value="MBB6262116.1"/>
    <property type="molecule type" value="Genomic_DNA"/>
</dbReference>
<feature type="region of interest" description="Disordered" evidence="1">
    <location>
        <begin position="1"/>
        <end position="20"/>
    </location>
</feature>
<organism evidence="2 3">
    <name type="scientific">Paenochrobactrum gallinarii</name>
    <dbReference type="NCBI Taxonomy" id="643673"/>
    <lineage>
        <taxon>Bacteria</taxon>
        <taxon>Pseudomonadati</taxon>
        <taxon>Pseudomonadota</taxon>
        <taxon>Alphaproteobacteria</taxon>
        <taxon>Hyphomicrobiales</taxon>
        <taxon>Brucellaceae</taxon>
        <taxon>Paenochrobactrum</taxon>
    </lineage>
</organism>
<gene>
    <name evidence="2" type="ORF">FHS77_002684</name>
</gene>